<evidence type="ECO:0000313" key="3">
    <source>
        <dbReference type="Proteomes" id="UP000051952"/>
    </source>
</evidence>
<dbReference type="GO" id="GO:0005524">
    <property type="term" value="F:ATP binding"/>
    <property type="evidence" value="ECO:0007669"/>
    <property type="project" value="InterPro"/>
</dbReference>
<accession>A0A0S4II53</accession>
<keyword evidence="3" id="KW-1185">Reference proteome</keyword>
<dbReference type="SUPFAM" id="SSF48371">
    <property type="entry name" value="ARM repeat"/>
    <property type="match status" value="1"/>
</dbReference>
<dbReference type="InterPro" id="IPR000719">
    <property type="entry name" value="Prot_kinase_dom"/>
</dbReference>
<dbReference type="VEuPathDB" id="TriTrypDB:BSAL_52575"/>
<name>A0A0S4II53_BODSA</name>
<evidence type="ECO:0000313" key="2">
    <source>
        <dbReference type="EMBL" id="CUE70734.1"/>
    </source>
</evidence>
<keyword evidence="2" id="KW-0418">Kinase</keyword>
<reference evidence="3" key="1">
    <citation type="submission" date="2015-09" db="EMBL/GenBank/DDBJ databases">
        <authorList>
            <consortium name="Pathogen Informatics"/>
        </authorList>
    </citation>
    <scope>NUCLEOTIDE SEQUENCE [LARGE SCALE GENOMIC DNA]</scope>
    <source>
        <strain evidence="3">Lake Konstanz</strain>
    </source>
</reference>
<gene>
    <name evidence="2" type="ORF">BSAL_52575</name>
</gene>
<feature type="domain" description="Protein kinase" evidence="1">
    <location>
        <begin position="1"/>
        <end position="266"/>
    </location>
</feature>
<dbReference type="GO" id="GO:0004672">
    <property type="term" value="F:protein kinase activity"/>
    <property type="evidence" value="ECO:0007669"/>
    <property type="project" value="InterPro"/>
</dbReference>
<dbReference type="InterPro" id="IPR016024">
    <property type="entry name" value="ARM-type_fold"/>
</dbReference>
<dbReference type="InterPro" id="IPR011009">
    <property type="entry name" value="Kinase-like_dom_sf"/>
</dbReference>
<dbReference type="Proteomes" id="UP000051952">
    <property type="component" value="Unassembled WGS sequence"/>
</dbReference>
<dbReference type="Gene3D" id="1.25.10.10">
    <property type="entry name" value="Leucine-rich Repeat Variant"/>
    <property type="match status" value="1"/>
</dbReference>
<feature type="non-terminal residue" evidence="2">
    <location>
        <position position="1018"/>
    </location>
</feature>
<dbReference type="PROSITE" id="PS50011">
    <property type="entry name" value="PROTEIN_KINASE_DOM"/>
    <property type="match status" value="1"/>
</dbReference>
<dbReference type="EMBL" id="CYKH01000087">
    <property type="protein sequence ID" value="CUE70734.1"/>
    <property type="molecule type" value="Genomic_DNA"/>
</dbReference>
<dbReference type="SUPFAM" id="SSF56112">
    <property type="entry name" value="Protein kinase-like (PK-like)"/>
    <property type="match status" value="1"/>
</dbReference>
<protein>
    <submittedName>
        <fullName evidence="2">Protein tyrosine kinase, putative</fullName>
    </submittedName>
</protein>
<proteinExistence type="predicted"/>
<organism evidence="2 3">
    <name type="scientific">Bodo saltans</name>
    <name type="common">Flagellated protozoan</name>
    <dbReference type="NCBI Taxonomy" id="75058"/>
    <lineage>
        <taxon>Eukaryota</taxon>
        <taxon>Discoba</taxon>
        <taxon>Euglenozoa</taxon>
        <taxon>Kinetoplastea</taxon>
        <taxon>Metakinetoplastina</taxon>
        <taxon>Eubodonida</taxon>
        <taxon>Bodonidae</taxon>
        <taxon>Bodo</taxon>
    </lineage>
</organism>
<evidence type="ECO:0000259" key="1">
    <source>
        <dbReference type="PROSITE" id="PS50011"/>
    </source>
</evidence>
<sequence>RENLQHSSRMDSSVCKPLSLQQYVVAADRVTVDAIPLCAESAEDVLYPGLLTTTGKPDCAVLVKRYVGTDAAAVARNEVALLLHIAHRNVISVVGLVDVNPTESMVLLEEHDRANGGDITLLTRTAVDDLRTRLEPTAFSRQVLQWGLDVAAGLAHLHMNEMLHLNFRTSNTIVCGGTAKVNALGVAQRQSALDALQDSASSYVYGLGTFLHELLGGRLPCDGSSSSVLSHLEPKGVNTLLLQLLHVDPRRRGTFEAAKQRMQELLATLVITLESQPPPQLSAGLCPWAPGWLDTVDPQPSLLEPLLCLLRCPLPVACSDLSGQRARFDALLAWYQRTADATTTSSPQFSVGSQQWQDACAIMMYTCANDMLTERGRVARDVKCITPMAHRVISAVERLGVPYIGSACLVLHADTPLIQELYANYKDHFEVGKQVCVPQIARVTTDSDQMQSLAQSTMPVFVLRCCNMSAFDVSAYSAHIEPIVLATPHAFIVISTPFLSNSAVIVNVLLDISTSASYLSGDVHQQLAAALPLPEPSQPCPFDVLQRPSAHYRAYPRKHSRVTFASATSVIVNAVVKMSHHATTPNAVHSLSMALTHATRDADASVKAAFATAIAGAVARMSEHATTSHGLHWLFAALANVLRDADASVKAAFATTAIVDALTKITRRYENLDDTTPSVIRSLSSVISNLTEGADVSVVNALPLLFAFVRIVTRSATSSIVVCCLRAICNITSDPVLLIPSNIPDRMKHLFVGELSDSIFRLSEHVTTPHAVSWLSRAICNMTKVTLRRNLLWPKKFLAQKTTTIDGVVTKFAVARLSTYATTPDAVRWLSTALGNVLSGANTSVTATFATPAVAEAVVRMSYHATTPDAVHWLSTAISNVISGHRKSVKAVFATPAVVEAVARMSYHATTPDAVRWVSTAVRSSLAESTRRCGLCSLTTAIVDAVVRMSAYATTPDAVRWLASAVGIITDGIGASTKAMFATKAVVEAVATMARHARTPDAVHYLSASIVHITEGAN</sequence>
<dbReference type="InterPro" id="IPR011989">
    <property type="entry name" value="ARM-like"/>
</dbReference>
<dbReference type="InterPro" id="IPR001245">
    <property type="entry name" value="Ser-Thr/Tyr_kinase_cat_dom"/>
</dbReference>
<feature type="non-terminal residue" evidence="2">
    <location>
        <position position="1"/>
    </location>
</feature>
<dbReference type="Pfam" id="PF07714">
    <property type="entry name" value="PK_Tyr_Ser-Thr"/>
    <property type="match status" value="1"/>
</dbReference>
<dbReference type="Gene3D" id="1.10.510.10">
    <property type="entry name" value="Transferase(Phosphotransferase) domain 1"/>
    <property type="match status" value="1"/>
</dbReference>
<dbReference type="OrthoDB" id="1668230at2759"/>
<dbReference type="SMART" id="SM00220">
    <property type="entry name" value="S_TKc"/>
    <property type="match status" value="1"/>
</dbReference>
<keyword evidence="2" id="KW-0808">Transferase</keyword>
<dbReference type="AlphaFoldDB" id="A0A0S4II53"/>